<feature type="transmembrane region" description="Helical" evidence="8">
    <location>
        <begin position="437"/>
        <end position="459"/>
    </location>
</feature>
<keyword evidence="5 8" id="KW-1133">Transmembrane helix</keyword>
<dbReference type="GO" id="GO:0016020">
    <property type="term" value="C:membrane"/>
    <property type="evidence" value="ECO:0007669"/>
    <property type="project" value="TreeGrafter"/>
</dbReference>
<feature type="transmembrane region" description="Helical" evidence="8">
    <location>
        <begin position="258"/>
        <end position="279"/>
    </location>
</feature>
<evidence type="ECO:0000256" key="1">
    <source>
        <dbReference type="ARBA" id="ARBA00004127"/>
    </source>
</evidence>
<dbReference type="InterPro" id="IPR011701">
    <property type="entry name" value="MFS"/>
</dbReference>
<dbReference type="RefSeq" id="XP_001832506.1">
    <property type="nucleotide sequence ID" value="XM_001832454.2"/>
</dbReference>
<keyword evidence="11" id="KW-1185">Reference proteome</keyword>
<feature type="transmembrane region" description="Helical" evidence="8">
    <location>
        <begin position="471"/>
        <end position="489"/>
    </location>
</feature>
<proteinExistence type="inferred from homology"/>
<dbReference type="VEuPathDB" id="FungiDB:CC1G_03520"/>
<dbReference type="SUPFAM" id="SSF103473">
    <property type="entry name" value="MFS general substrate transporter"/>
    <property type="match status" value="1"/>
</dbReference>
<feature type="transmembrane region" description="Helical" evidence="8">
    <location>
        <begin position="355"/>
        <end position="374"/>
    </location>
</feature>
<keyword evidence="3" id="KW-0813">Transport</keyword>
<keyword evidence="4 8" id="KW-0812">Transmembrane</keyword>
<dbReference type="AlphaFoldDB" id="A8NCG2"/>
<name>A8NCG2_COPC7</name>
<feature type="transmembrane region" description="Helical" evidence="8">
    <location>
        <begin position="232"/>
        <end position="252"/>
    </location>
</feature>
<feature type="transmembrane region" description="Helical" evidence="8">
    <location>
        <begin position="103"/>
        <end position="120"/>
    </location>
</feature>
<feature type="transmembrane region" description="Helical" evidence="8">
    <location>
        <begin position="381"/>
        <end position="401"/>
    </location>
</feature>
<feature type="transmembrane region" description="Helical" evidence="8">
    <location>
        <begin position="140"/>
        <end position="164"/>
    </location>
</feature>
<feature type="transmembrane region" description="Helical" evidence="8">
    <location>
        <begin position="319"/>
        <end position="343"/>
    </location>
</feature>
<feature type="transmembrane region" description="Helical" evidence="8">
    <location>
        <begin position="407"/>
        <end position="425"/>
    </location>
</feature>
<dbReference type="Pfam" id="PF07690">
    <property type="entry name" value="MFS_1"/>
    <property type="match status" value="1"/>
</dbReference>
<feature type="domain" description="Major facilitator superfamily (MFS) profile" evidence="9">
    <location>
        <begin position="107"/>
        <end position="494"/>
    </location>
</feature>
<dbReference type="FunFam" id="1.20.1250.20:FF:000286">
    <property type="entry name" value="MFS efflux transporter"/>
    <property type="match status" value="1"/>
</dbReference>
<evidence type="ECO:0000256" key="5">
    <source>
        <dbReference type="ARBA" id="ARBA00022989"/>
    </source>
</evidence>
<feature type="compositionally biased region" description="Polar residues" evidence="7">
    <location>
        <begin position="1"/>
        <end position="15"/>
    </location>
</feature>
<dbReference type="KEGG" id="cci:CC1G_03520"/>
<accession>A8NCG2</accession>
<dbReference type="InterPro" id="IPR036259">
    <property type="entry name" value="MFS_trans_sf"/>
</dbReference>
<protein>
    <recommendedName>
        <fullName evidence="9">Major facilitator superfamily (MFS) profile domain-containing protein</fullName>
    </recommendedName>
</protein>
<evidence type="ECO:0000256" key="2">
    <source>
        <dbReference type="ARBA" id="ARBA00008335"/>
    </source>
</evidence>
<organism evidence="10 11">
    <name type="scientific">Coprinopsis cinerea (strain Okayama-7 / 130 / ATCC MYA-4618 / FGSC 9003)</name>
    <name type="common">Inky cap fungus</name>
    <name type="synonym">Hormographiella aspergillata</name>
    <dbReference type="NCBI Taxonomy" id="240176"/>
    <lineage>
        <taxon>Eukaryota</taxon>
        <taxon>Fungi</taxon>
        <taxon>Dikarya</taxon>
        <taxon>Basidiomycota</taxon>
        <taxon>Agaricomycotina</taxon>
        <taxon>Agaricomycetes</taxon>
        <taxon>Agaricomycetidae</taxon>
        <taxon>Agaricales</taxon>
        <taxon>Agaricineae</taxon>
        <taxon>Psathyrellaceae</taxon>
        <taxon>Coprinopsis</taxon>
    </lineage>
</organism>
<dbReference type="OrthoDB" id="413079at2759"/>
<dbReference type="InterPro" id="IPR051788">
    <property type="entry name" value="MFS_Transporter"/>
</dbReference>
<evidence type="ECO:0000256" key="3">
    <source>
        <dbReference type="ARBA" id="ARBA00022448"/>
    </source>
</evidence>
<dbReference type="eggNOG" id="ENOG502QSZ7">
    <property type="taxonomic scope" value="Eukaryota"/>
</dbReference>
<evidence type="ECO:0000259" key="9">
    <source>
        <dbReference type="PROSITE" id="PS50850"/>
    </source>
</evidence>
<evidence type="ECO:0000256" key="4">
    <source>
        <dbReference type="ARBA" id="ARBA00022692"/>
    </source>
</evidence>
<evidence type="ECO:0000313" key="11">
    <source>
        <dbReference type="Proteomes" id="UP000001861"/>
    </source>
</evidence>
<comment type="caution">
    <text evidence="10">The sequence shown here is derived from an EMBL/GenBank/DDBJ whole genome shotgun (WGS) entry which is preliminary data.</text>
</comment>
<feature type="compositionally biased region" description="Basic and acidic residues" evidence="7">
    <location>
        <begin position="70"/>
        <end position="82"/>
    </location>
</feature>
<gene>
    <name evidence="10" type="ORF">CC1G_03520</name>
</gene>
<comment type="similarity">
    <text evidence="2">Belongs to the major facilitator superfamily.</text>
</comment>
<reference evidence="10 11" key="1">
    <citation type="journal article" date="2010" name="Proc. Natl. Acad. Sci. U.S.A.">
        <title>Insights into evolution of multicellular fungi from the assembled chromosomes of the mushroom Coprinopsis cinerea (Coprinus cinereus).</title>
        <authorList>
            <person name="Stajich J.E."/>
            <person name="Wilke S.K."/>
            <person name="Ahren D."/>
            <person name="Au C.H."/>
            <person name="Birren B.W."/>
            <person name="Borodovsky M."/>
            <person name="Burns C."/>
            <person name="Canback B."/>
            <person name="Casselton L.A."/>
            <person name="Cheng C.K."/>
            <person name="Deng J."/>
            <person name="Dietrich F.S."/>
            <person name="Fargo D.C."/>
            <person name="Farman M.L."/>
            <person name="Gathman A.C."/>
            <person name="Goldberg J."/>
            <person name="Guigo R."/>
            <person name="Hoegger P.J."/>
            <person name="Hooker J.B."/>
            <person name="Huggins A."/>
            <person name="James T.Y."/>
            <person name="Kamada T."/>
            <person name="Kilaru S."/>
            <person name="Kodira C."/>
            <person name="Kues U."/>
            <person name="Kupfer D."/>
            <person name="Kwan H.S."/>
            <person name="Lomsadze A."/>
            <person name="Li W."/>
            <person name="Lilly W.W."/>
            <person name="Ma L.J."/>
            <person name="Mackey A.J."/>
            <person name="Manning G."/>
            <person name="Martin F."/>
            <person name="Muraguchi H."/>
            <person name="Natvig D.O."/>
            <person name="Palmerini H."/>
            <person name="Ramesh M.A."/>
            <person name="Rehmeyer C.J."/>
            <person name="Roe B.A."/>
            <person name="Shenoy N."/>
            <person name="Stanke M."/>
            <person name="Ter-Hovhannisyan V."/>
            <person name="Tunlid A."/>
            <person name="Velagapudi R."/>
            <person name="Vision T.J."/>
            <person name="Zeng Q."/>
            <person name="Zolan M.E."/>
            <person name="Pukkila P.J."/>
        </authorList>
    </citation>
    <scope>NUCLEOTIDE SEQUENCE [LARGE SCALE GENOMIC DNA]</scope>
    <source>
        <strain evidence="11">Okayama-7 / 130 / ATCC MYA-4618 / FGSC 9003</strain>
    </source>
</reference>
<feature type="compositionally biased region" description="Polar residues" evidence="7">
    <location>
        <begin position="58"/>
        <end position="69"/>
    </location>
</feature>
<evidence type="ECO:0000256" key="8">
    <source>
        <dbReference type="SAM" id="Phobius"/>
    </source>
</evidence>
<comment type="subcellular location">
    <subcellularLocation>
        <location evidence="1">Endomembrane system</location>
        <topology evidence="1">Multi-pass membrane protein</topology>
    </subcellularLocation>
</comment>
<dbReference type="OMA" id="CACFANI"/>
<dbReference type="EMBL" id="AACS02000009">
    <property type="protein sequence ID" value="EAU89255.1"/>
    <property type="molecule type" value="Genomic_DNA"/>
</dbReference>
<dbReference type="PANTHER" id="PTHR23514">
    <property type="entry name" value="BYPASS OF STOP CODON PROTEIN 6"/>
    <property type="match status" value="1"/>
</dbReference>
<dbReference type="Proteomes" id="UP000001861">
    <property type="component" value="Unassembled WGS sequence"/>
</dbReference>
<feature type="region of interest" description="Disordered" evidence="7">
    <location>
        <begin position="56"/>
        <end position="84"/>
    </location>
</feature>
<evidence type="ECO:0000256" key="6">
    <source>
        <dbReference type="ARBA" id="ARBA00023136"/>
    </source>
</evidence>
<feature type="region of interest" description="Disordered" evidence="7">
    <location>
        <begin position="497"/>
        <end position="517"/>
    </location>
</feature>
<dbReference type="PANTHER" id="PTHR23514:SF3">
    <property type="entry name" value="BYPASS OF STOP CODON PROTEIN 6"/>
    <property type="match status" value="1"/>
</dbReference>
<evidence type="ECO:0000256" key="7">
    <source>
        <dbReference type="SAM" id="MobiDB-lite"/>
    </source>
</evidence>
<dbReference type="InterPro" id="IPR020846">
    <property type="entry name" value="MFS_dom"/>
</dbReference>
<feature type="region of interest" description="Disordered" evidence="7">
    <location>
        <begin position="1"/>
        <end position="42"/>
    </location>
</feature>
<sequence>MSRTTPNGDYDSTNDIVAHAGSDVGGPGRNGHEKGDVAAAASPGLTGKSLVSEALKVTPSTSQENSTLLTRRDTSESLKSVRSDGGAGKEAAVVEKTRKQRRVGMLQFLTLCWCLFILGWNDGTLGPLLPRIREVYDVGFTIVSLAFVMTCCGFIAGALLNMWMGPKFGLGKTMAIGACLQVITYCVQAPAPPFAAFVAVNVLNGIGLALQDAQANGFVGALSEKPEAKMGVLHAAYGLGAFASPLVSTQFAQMERWSFHYLVSLGLATLNTLFVIVVFRFRPQDECMREAGEPVSHHDDSTKKETNFKEIMTNKTVHFLAFFILIYVGAEVTIGGWIVTYIIDERGGGPSAGYIASGFFGGLTLGRVVLLWVNEKVGERLVVYIYAILSLGLEFIVWFVPSLVGNAVAVSFIGLFLGPMFPLAINHASRVLPRHILTSSIGWIAGFGQAGSALMPFATGAIAQNHGIKRLHPLLVAMLGVLIVLWWLIPNQPRPITPPSTPASEPEPSNTPTIAEV</sequence>
<feature type="compositionally biased region" description="Low complexity" evidence="7">
    <location>
        <begin position="502"/>
        <end position="517"/>
    </location>
</feature>
<dbReference type="GeneID" id="6008993"/>
<evidence type="ECO:0000313" key="10">
    <source>
        <dbReference type="EMBL" id="EAU89255.1"/>
    </source>
</evidence>
<dbReference type="Gene3D" id="1.20.1250.20">
    <property type="entry name" value="MFS general substrate transporter like domains"/>
    <property type="match status" value="2"/>
</dbReference>
<dbReference type="GO" id="GO:0012505">
    <property type="term" value="C:endomembrane system"/>
    <property type="evidence" value="ECO:0007669"/>
    <property type="project" value="UniProtKB-SubCell"/>
</dbReference>
<dbReference type="GO" id="GO:0022857">
    <property type="term" value="F:transmembrane transporter activity"/>
    <property type="evidence" value="ECO:0007669"/>
    <property type="project" value="InterPro"/>
</dbReference>
<keyword evidence="6 8" id="KW-0472">Membrane</keyword>
<dbReference type="PROSITE" id="PS50850">
    <property type="entry name" value="MFS"/>
    <property type="match status" value="1"/>
</dbReference>
<dbReference type="InParanoid" id="A8NCG2"/>